<keyword evidence="4" id="KW-1185">Reference proteome</keyword>
<dbReference type="Gene3D" id="1.25.40.20">
    <property type="entry name" value="Ankyrin repeat-containing domain"/>
    <property type="match status" value="1"/>
</dbReference>
<reference evidence="4" key="1">
    <citation type="journal article" date="2013" name="New Phytol.">
        <title>Comparative genomic and transcriptomic analyses reveal the hemibiotrophic stage shift of Colletotrichum fungi.</title>
        <authorList>
            <person name="Gan P."/>
            <person name="Ikeda K."/>
            <person name="Irieda H."/>
            <person name="Narusaka M."/>
            <person name="O'Connell R.J."/>
            <person name="Narusaka Y."/>
            <person name="Takano Y."/>
            <person name="Kubo Y."/>
            <person name="Shirasu K."/>
        </authorList>
    </citation>
    <scope>NUCLEOTIDE SEQUENCE [LARGE SCALE GENOMIC DNA]</scope>
    <source>
        <strain evidence="4">104-T / ATCC 96160 / CBS 514.97 / LARS 414 / MAFF 240422</strain>
    </source>
</reference>
<gene>
    <name evidence="3" type="ORF">Cob_v012399</name>
</gene>
<dbReference type="EMBL" id="AMCV02000048">
    <property type="protein sequence ID" value="TDZ14756.1"/>
    <property type="molecule type" value="Genomic_DNA"/>
</dbReference>
<dbReference type="OrthoDB" id="5397682at2759"/>
<evidence type="ECO:0000256" key="1">
    <source>
        <dbReference type="PROSITE-ProRule" id="PRU00023"/>
    </source>
</evidence>
<evidence type="ECO:0000256" key="2">
    <source>
        <dbReference type="SAM" id="MobiDB-lite"/>
    </source>
</evidence>
<evidence type="ECO:0000313" key="3">
    <source>
        <dbReference type="EMBL" id="TDZ14756.1"/>
    </source>
</evidence>
<dbReference type="STRING" id="1213857.A0A484FBA4"/>
<dbReference type="PROSITE" id="PS50088">
    <property type="entry name" value="ANK_REPEAT"/>
    <property type="match status" value="1"/>
</dbReference>
<dbReference type="PANTHER" id="PTHR33604:SF3">
    <property type="entry name" value="OSJNBA0004B13.7 PROTEIN"/>
    <property type="match status" value="1"/>
</dbReference>
<accession>A0A484FBA4</accession>
<feature type="region of interest" description="Disordered" evidence="2">
    <location>
        <begin position="583"/>
        <end position="610"/>
    </location>
</feature>
<dbReference type="PROSITE" id="PS50297">
    <property type="entry name" value="ANK_REP_REGION"/>
    <property type="match status" value="1"/>
</dbReference>
<dbReference type="PANTHER" id="PTHR33604">
    <property type="entry name" value="OSJNBA0004B13.7 PROTEIN"/>
    <property type="match status" value="1"/>
</dbReference>
<dbReference type="AlphaFoldDB" id="A0A484FBA4"/>
<reference evidence="4" key="2">
    <citation type="journal article" date="2019" name="Mol. Plant Microbe Interact.">
        <title>Genome sequence resources for four phytopathogenic fungi from the Colletotrichum orbiculare species complex.</title>
        <authorList>
            <person name="Gan P."/>
            <person name="Tsushima A."/>
            <person name="Narusaka M."/>
            <person name="Narusaka Y."/>
            <person name="Takano Y."/>
            <person name="Kubo Y."/>
            <person name="Shirasu K."/>
        </authorList>
    </citation>
    <scope>GENOME REANNOTATION</scope>
    <source>
        <strain evidence="4">104-T / ATCC 96160 / CBS 514.97 / LARS 414 / MAFF 240422</strain>
    </source>
</reference>
<protein>
    <submittedName>
        <fullName evidence="3">Uncharacterized protein</fullName>
    </submittedName>
</protein>
<sequence>MALSRPLPHLPLELVLAIVEAVNDVPTLNVMSRSCRTIHEYATPLLYSAGLNRDDSEIQSDCNIHTNYDTEDDPRCYAMKPYHTPIALCASAADPRHGIPVLMKVLALRPGHLQGTFHLPPHSCRSHWPWASNNEEQLSPGRTTVINVAATSGNYLTVRWLHKVSRNQNLLGLEVTASYACVCSSRHIKILQDRHGITNSEDCPDATPLHLALCHGHLEVARFMISNGANWSNFVDGCHGVTGLMIMVANGQLPLLEWLVDNGMLTERHVEHRDNAGLTVIDYLCACEDEKTANVMRRLLAKRSSSREDMARRCALQRLQRTGIALHSPKPSDGRARNKLQVTRENHPESLARTIRDANCAIAGHKTTRTESRWIERAKGPLVNCSTLHIHSNLTYESDRNATQFQPEANPSLLTGRCETPDTQISSLAASVLTVRLSSTSYLRFSLLFCTPFCSFRPPPFFAGRNSSPLRPPNLGSMPGLWRQLPSFVFLNDEEMGKKDDDHHRGGGGGGGGGANMKLLRNRNPQWQPAPKMPSRRLFRRFVYLFLIACALWYLLSDVSFSFSERPPNYIYPYPDDVRDYISPARDRSSRNRKSGRKATAQPNLSRPDHDYSGPVKFHQLASSLHAIAATKGGQTLNQNVLFAASSLHSVSALLPFACQMGVELRSYVHFAIMSRSELELDDIKKINGVDDSCYIIWHDARADFASLSSDARLEASTVRAMGHIHTFMHPQAIIIDGSENEFLPFLRGMRREAGQLKVPLIELPADASKHLPWLPKLDSASLAAWNQVSVDILIQAPPSGSGSLLRLLKSLNEADFTAFAIPHLTIDLPQDIEPATAKFLETFHWPPPHVQNPGRVQMLSLRHRIPRQRMTEEESSTRFFESFWPTTPQFSHILVLSPQAELAPGFFHYLKYTLLEYRYSRYSVVQKWDQRLLGISMTSPSTTLDGKMDFAEPLNDGPDDMGSSFLWQAPNSNAILFFGDRWIELHGLVSQVDALRHSRGTDQLPDMLKAKEVSTMFPSWLEHVLRLSRLRGYFTLYPSVETAATVARVHSELYQDPEEYQKEGGQGKRMRAHLSETIPTFESTVRTMDTLPNNGSLSPCKDLPMLGWEGQGTSLRDVYDGAVQYMFTWRENVGGCTREESRRDHIDGAARDLFCTPEGVLKG</sequence>
<feature type="repeat" description="ANK" evidence="1">
    <location>
        <begin position="204"/>
        <end position="230"/>
    </location>
</feature>
<feature type="region of interest" description="Disordered" evidence="2">
    <location>
        <begin position="499"/>
        <end position="531"/>
    </location>
</feature>
<dbReference type="Proteomes" id="UP000014480">
    <property type="component" value="Unassembled WGS sequence"/>
</dbReference>
<dbReference type="Pfam" id="PF12796">
    <property type="entry name" value="Ank_2"/>
    <property type="match status" value="1"/>
</dbReference>
<dbReference type="InterPro" id="IPR002110">
    <property type="entry name" value="Ankyrin_rpt"/>
</dbReference>
<proteinExistence type="predicted"/>
<evidence type="ECO:0000313" key="4">
    <source>
        <dbReference type="Proteomes" id="UP000014480"/>
    </source>
</evidence>
<name>A0A484FBA4_COLOR</name>
<comment type="caution">
    <text evidence="3">The sequence shown here is derived from an EMBL/GenBank/DDBJ whole genome shotgun (WGS) entry which is preliminary data.</text>
</comment>
<organism evidence="3 4">
    <name type="scientific">Colletotrichum orbiculare (strain 104-T / ATCC 96160 / CBS 514.97 / LARS 414 / MAFF 240422)</name>
    <name type="common">Cucumber anthracnose fungus</name>
    <name type="synonym">Colletotrichum lagenarium</name>
    <dbReference type="NCBI Taxonomy" id="1213857"/>
    <lineage>
        <taxon>Eukaryota</taxon>
        <taxon>Fungi</taxon>
        <taxon>Dikarya</taxon>
        <taxon>Ascomycota</taxon>
        <taxon>Pezizomycotina</taxon>
        <taxon>Sordariomycetes</taxon>
        <taxon>Hypocreomycetidae</taxon>
        <taxon>Glomerellales</taxon>
        <taxon>Glomerellaceae</taxon>
        <taxon>Colletotrichum</taxon>
        <taxon>Colletotrichum orbiculare species complex</taxon>
    </lineage>
</organism>
<dbReference type="SMART" id="SM00248">
    <property type="entry name" value="ANK"/>
    <property type="match status" value="3"/>
</dbReference>
<keyword evidence="1" id="KW-0040">ANK repeat</keyword>
<dbReference type="InterPro" id="IPR036770">
    <property type="entry name" value="Ankyrin_rpt-contain_sf"/>
</dbReference>
<dbReference type="SUPFAM" id="SSF48403">
    <property type="entry name" value="Ankyrin repeat"/>
    <property type="match status" value="1"/>
</dbReference>